<dbReference type="Gene3D" id="3.40.50.1000">
    <property type="entry name" value="HAD superfamily/HAD-like"/>
    <property type="match status" value="1"/>
</dbReference>
<sequence length="212" mass="24371">MFVRKHLFENIKLVAFDIDEKYPQVKAEELDQYLVTQKNMEFIRNHPEVKITVGEIRRVFYQDIGKKYNCPESFADDLYDTWQKKRNEYKVYPCVEPLFRQVKQHGCLLVVITDGTADFTNIPYLNQYVDLFVSPQTCNVTKVNGEAYSAVMKAYPSIPASSCVMIGDNPISDILRAREKGWKTIYIAPSSDESAADWTVPSVSELLSNSFV</sequence>
<proteinExistence type="predicted"/>
<reference evidence="3" key="1">
    <citation type="submission" date="2010-02" db="EMBL/GenBank/DDBJ databases">
        <title>Sequencing and annotation of the Blastocystis hominis genome.</title>
        <authorList>
            <person name="Wincker P."/>
        </authorList>
    </citation>
    <scope>NUCLEOTIDE SEQUENCE</scope>
    <source>
        <strain evidence="3">Singapore isolate B</strain>
    </source>
</reference>
<gene>
    <name evidence="3" type="ORF">GSBLH_T00006310001</name>
</gene>
<dbReference type="RefSeq" id="XP_012895585.1">
    <property type="nucleotide sequence ID" value="XM_013040131.1"/>
</dbReference>
<dbReference type="GO" id="GO:0046380">
    <property type="term" value="P:N-acetylneuraminate biosynthetic process"/>
    <property type="evidence" value="ECO:0007669"/>
    <property type="project" value="TreeGrafter"/>
</dbReference>
<dbReference type="Gene3D" id="1.20.120.1600">
    <property type="match status" value="1"/>
</dbReference>
<name>D8M0E8_BLAHO</name>
<dbReference type="Pfam" id="PF00702">
    <property type="entry name" value="Hydrolase"/>
    <property type="match status" value="1"/>
</dbReference>
<dbReference type="CDD" id="cd01427">
    <property type="entry name" value="HAD_like"/>
    <property type="match status" value="1"/>
</dbReference>
<dbReference type="OrthoDB" id="444127at2759"/>
<dbReference type="InterPro" id="IPR051400">
    <property type="entry name" value="HAD-like_hydrolase"/>
</dbReference>
<evidence type="ECO:0000313" key="4">
    <source>
        <dbReference type="Proteomes" id="UP000008312"/>
    </source>
</evidence>
<dbReference type="InParanoid" id="D8M0E8"/>
<dbReference type="GO" id="GO:0050124">
    <property type="term" value="F:N-acylneuraminate-9-phosphatase activity"/>
    <property type="evidence" value="ECO:0007669"/>
    <property type="project" value="TreeGrafter"/>
</dbReference>
<dbReference type="EMBL" id="FN668643">
    <property type="protein sequence ID" value="CBK21537.2"/>
    <property type="molecule type" value="Genomic_DNA"/>
</dbReference>
<dbReference type="AlphaFoldDB" id="D8M0E8"/>
<dbReference type="GeneID" id="24922435"/>
<dbReference type="SUPFAM" id="SSF56784">
    <property type="entry name" value="HAD-like"/>
    <property type="match status" value="1"/>
</dbReference>
<keyword evidence="2" id="KW-0460">Magnesium</keyword>
<organism evidence="3">
    <name type="scientific">Blastocystis hominis</name>
    <dbReference type="NCBI Taxonomy" id="12968"/>
    <lineage>
        <taxon>Eukaryota</taxon>
        <taxon>Sar</taxon>
        <taxon>Stramenopiles</taxon>
        <taxon>Bigyra</taxon>
        <taxon>Opalozoa</taxon>
        <taxon>Opalinata</taxon>
        <taxon>Blastocystidae</taxon>
        <taxon>Blastocystis</taxon>
    </lineage>
</organism>
<accession>D8M0E8</accession>
<keyword evidence="4" id="KW-1185">Reference proteome</keyword>
<dbReference type="InterPro" id="IPR023214">
    <property type="entry name" value="HAD_sf"/>
</dbReference>
<dbReference type="PANTHER" id="PTHR46470:SF3">
    <property type="entry name" value="N-ACYLNEURAMINATE-9-PHOSPHATASE"/>
    <property type="match status" value="1"/>
</dbReference>
<keyword evidence="1" id="KW-0378">Hydrolase</keyword>
<evidence type="ECO:0000256" key="1">
    <source>
        <dbReference type="ARBA" id="ARBA00022801"/>
    </source>
</evidence>
<dbReference type="InterPro" id="IPR036412">
    <property type="entry name" value="HAD-like_sf"/>
</dbReference>
<protein>
    <recommendedName>
        <fullName evidence="5">Haloacid dehalogenase-like hydrolase</fullName>
    </recommendedName>
</protein>
<dbReference type="Proteomes" id="UP000008312">
    <property type="component" value="Unassembled WGS sequence"/>
</dbReference>
<dbReference type="PANTHER" id="PTHR46470">
    <property type="entry name" value="N-ACYLNEURAMINATE-9-PHOSPHATASE"/>
    <property type="match status" value="1"/>
</dbReference>
<evidence type="ECO:0000313" key="3">
    <source>
        <dbReference type="EMBL" id="CBK21537.2"/>
    </source>
</evidence>
<evidence type="ECO:0000256" key="2">
    <source>
        <dbReference type="ARBA" id="ARBA00022842"/>
    </source>
</evidence>
<evidence type="ECO:0008006" key="5">
    <source>
        <dbReference type="Google" id="ProtNLM"/>
    </source>
</evidence>